<keyword evidence="4" id="KW-1185">Reference proteome</keyword>
<evidence type="ECO:0000313" key="3">
    <source>
        <dbReference type="EMBL" id="UOQ59833.1"/>
    </source>
</evidence>
<dbReference type="PROSITE" id="PS51819">
    <property type="entry name" value="VOC"/>
    <property type="match status" value="1"/>
</dbReference>
<dbReference type="SUPFAM" id="SSF54593">
    <property type="entry name" value="Glyoxalase/Bleomycin resistance protein/Dihydroxybiphenyl dioxygenase"/>
    <property type="match status" value="1"/>
</dbReference>
<keyword evidence="1" id="KW-0479">Metal-binding</keyword>
<proteinExistence type="predicted"/>
<dbReference type="EMBL" id="CP095043">
    <property type="protein sequence ID" value="UOQ59833.1"/>
    <property type="molecule type" value="Genomic_DNA"/>
</dbReference>
<reference evidence="3 4" key="1">
    <citation type="submission" date="2022-04" db="EMBL/GenBank/DDBJ databases">
        <title>Leucobacter sp. isolated from rhizosphere of onion.</title>
        <authorList>
            <person name="Won M."/>
            <person name="Lee C.-M."/>
            <person name="Woen H.-Y."/>
            <person name="Kwon S.-W."/>
        </authorList>
    </citation>
    <scope>NUCLEOTIDE SEQUENCE [LARGE SCALE GENOMIC DNA]</scope>
    <source>
        <strain evidence="3 4">H25R-14</strain>
    </source>
</reference>
<dbReference type="RefSeq" id="WP_244685060.1">
    <property type="nucleotide sequence ID" value="NZ_CP095043.1"/>
</dbReference>
<dbReference type="Gene3D" id="3.10.180.10">
    <property type="entry name" value="2,3-Dihydroxybiphenyl 1,2-Dioxygenase, domain 1"/>
    <property type="match status" value="1"/>
</dbReference>
<evidence type="ECO:0000256" key="1">
    <source>
        <dbReference type="ARBA" id="ARBA00022723"/>
    </source>
</evidence>
<gene>
    <name evidence="3" type="ORF">MUN76_12380</name>
</gene>
<name>A0ABY4FU63_9MICO</name>
<dbReference type="PANTHER" id="PTHR43048:SF3">
    <property type="entry name" value="METHYLMALONYL-COA EPIMERASE, MITOCHONDRIAL"/>
    <property type="match status" value="1"/>
</dbReference>
<dbReference type="Proteomes" id="UP000831775">
    <property type="component" value="Chromosome"/>
</dbReference>
<dbReference type="PANTHER" id="PTHR43048">
    <property type="entry name" value="METHYLMALONYL-COA EPIMERASE"/>
    <property type="match status" value="1"/>
</dbReference>
<dbReference type="InterPro" id="IPR051785">
    <property type="entry name" value="MMCE/EMCE_epimerase"/>
</dbReference>
<evidence type="ECO:0000259" key="2">
    <source>
        <dbReference type="PROSITE" id="PS51819"/>
    </source>
</evidence>
<feature type="domain" description="VOC" evidence="2">
    <location>
        <begin position="1"/>
        <end position="125"/>
    </location>
</feature>
<evidence type="ECO:0000313" key="4">
    <source>
        <dbReference type="Proteomes" id="UP000831775"/>
    </source>
</evidence>
<sequence length="257" mass="28279">MSIGVRDAEATLEALRRAMGIIPLSGEQTARFRYVLTRMGDAELGMQLELIEPQGGPDTFMRRFLAERGEGVHHLTFTVPDVERTIRDVREAGYTVVQVDLDYAPWREAFIMPTDHGLGVVVQIADTNLEYPPMRDFISDVVEDPASIPHNRDGIDRHWWRSVRELPGPSSPAHLVRVELESEDVAGIARLFTGPLGGRVTSSADRMVEIAWGESVLRVHDGPESGVRVLGYRGGPSTGMAIGSARLTPDSEDGAPR</sequence>
<dbReference type="InterPro" id="IPR037523">
    <property type="entry name" value="VOC_core"/>
</dbReference>
<protein>
    <submittedName>
        <fullName evidence="3">VOC family protein</fullName>
    </submittedName>
</protein>
<accession>A0ABY4FU63</accession>
<dbReference type="InterPro" id="IPR029068">
    <property type="entry name" value="Glyas_Bleomycin-R_OHBP_Dase"/>
</dbReference>
<dbReference type="Pfam" id="PF13669">
    <property type="entry name" value="Glyoxalase_4"/>
    <property type="match status" value="1"/>
</dbReference>
<organism evidence="3 4">
    <name type="scientific">Leucobacter rhizosphaerae</name>
    <dbReference type="NCBI Taxonomy" id="2932245"/>
    <lineage>
        <taxon>Bacteria</taxon>
        <taxon>Bacillati</taxon>
        <taxon>Actinomycetota</taxon>
        <taxon>Actinomycetes</taxon>
        <taxon>Micrococcales</taxon>
        <taxon>Microbacteriaceae</taxon>
        <taxon>Leucobacter</taxon>
    </lineage>
</organism>